<feature type="transmembrane region" description="Helical" evidence="7">
    <location>
        <begin position="740"/>
        <end position="762"/>
    </location>
</feature>
<feature type="compositionally biased region" description="Basic and acidic residues" evidence="6">
    <location>
        <begin position="857"/>
        <end position="874"/>
    </location>
</feature>
<keyword evidence="3 7" id="KW-1133">Transmembrane helix</keyword>
<accession>A0A7S3P7Q2</accession>
<evidence type="ECO:0000259" key="9">
    <source>
        <dbReference type="PROSITE" id="PS50259"/>
    </source>
</evidence>
<evidence type="ECO:0000256" key="5">
    <source>
        <dbReference type="ARBA" id="ARBA00023180"/>
    </source>
</evidence>
<feature type="chain" id="PRO_5031343004" description="G-protein coupled receptors family 3 profile domain-containing protein" evidence="8">
    <location>
        <begin position="27"/>
        <end position="945"/>
    </location>
</feature>
<comment type="subcellular location">
    <subcellularLocation>
        <location evidence="1">Membrane</location>
        <topology evidence="1">Multi-pass membrane protein</topology>
    </subcellularLocation>
</comment>
<feature type="transmembrane region" description="Helical" evidence="7">
    <location>
        <begin position="651"/>
        <end position="672"/>
    </location>
</feature>
<dbReference type="EMBL" id="HBIM01008275">
    <property type="protein sequence ID" value="CAE0409356.1"/>
    <property type="molecule type" value="Transcribed_RNA"/>
</dbReference>
<evidence type="ECO:0000256" key="1">
    <source>
        <dbReference type="ARBA" id="ARBA00004141"/>
    </source>
</evidence>
<evidence type="ECO:0000256" key="3">
    <source>
        <dbReference type="ARBA" id="ARBA00022989"/>
    </source>
</evidence>
<evidence type="ECO:0000313" key="10">
    <source>
        <dbReference type="EMBL" id="CAE0409356.1"/>
    </source>
</evidence>
<name>A0A7S3P7Q2_9STRA</name>
<feature type="domain" description="G-protein coupled receptors family 3 profile" evidence="9">
    <location>
        <begin position="541"/>
        <end position="796"/>
    </location>
</feature>
<feature type="transmembrane region" description="Helical" evidence="7">
    <location>
        <begin position="707"/>
        <end position="728"/>
    </location>
</feature>
<feature type="transmembrane region" description="Helical" evidence="7">
    <location>
        <begin position="777"/>
        <end position="797"/>
    </location>
</feature>
<dbReference type="InterPro" id="IPR050726">
    <property type="entry name" value="mGluR"/>
</dbReference>
<proteinExistence type="predicted"/>
<gene>
    <name evidence="10" type="ORF">ACOF00016_LOCUS7022</name>
</gene>
<sequence length="945" mass="105029">MARRRATTTAIVLVATAASLLQQVFGREAQQSPASSLACHTDLECAAAWGPHSYCTDQQTCSNPLQAGCLATRLPGWTRPRVCGSQDPPNAAERGLCRPSPLGYTEVRMESNNDESTLFTTWILQVLLSEMLDVPVSIETSFFEYVTNFYDEHMRVEWGWANDERAVHTSSQVKDCVPLTQTLENYTACAHVIPFTFGSFRWTPPFVANRTYEPTQSAGLLGEEGWYVPRWTQDEYPELGYWKSYSGQQNRHKIAGIFKRPITWVQYCDWISNTTCATADDIVTAGYPQRADYWKFHVPGKFQGFFIDTEENNCTKYPTTCTGDFVDMPCGWSSYAEPALHHLNISLRGYGANGPPKGYWASQMYEIWHAANATRNHVIMQYFRPSLLYSEFMDTDFEMTRVDLPATTLQCEQNRRRDHDRCNPDLSLEERIGSPDGVCEEAPEVLQKVFSTALREITMGDHIPDALRSPAYDALVKFQISDLQVESLLRRWIQSGLDVRTSRVVVCDWIVENMDSVLYPFIPEGYPRKPAANPTTASTELYATSIAVAAIAIVASLLVSAFTYALRNKSSIVMAKHGFLGFILFGLILLSIGSMLTAVPPTDVNCIARVYFINIGYALELVPLVVRSAALNHVMTAGRQMRRVSLSRSELLVPTASITLVVFAILVVWTALDPATVSYDYSLSSSSSSENDMTVERSPYCGSGSNIWWIVSVSCQLFLLLIAGVLAFQNRNYHEDLADTRTLAMMIYSHIVFAILRAATYASDVEQVSSLAPHQSLIYSVDVLTCIMIYFLPKFFAEDRRRAGRNSVFLYTASRDGSSDGMRGSGHGLPRGSTHGLPNVVNRTPRGGGGGRSSLPRIRDFLRGTRSSNEERKTSGSPERAPGDSVEDGFSTLSSSHELNGRDSSDTLPVPTLIVRPEETIETSSNKAPQDSITATPVDEEVVDP</sequence>
<dbReference type="GO" id="GO:0016020">
    <property type="term" value="C:membrane"/>
    <property type="evidence" value="ECO:0007669"/>
    <property type="project" value="UniProtKB-SubCell"/>
</dbReference>
<dbReference type="PANTHER" id="PTHR24060">
    <property type="entry name" value="METABOTROPIC GLUTAMATE RECEPTOR"/>
    <property type="match status" value="1"/>
</dbReference>
<feature type="compositionally biased region" description="Polar residues" evidence="6">
    <location>
        <begin position="922"/>
        <end position="935"/>
    </location>
</feature>
<dbReference type="PROSITE" id="PS50259">
    <property type="entry name" value="G_PROTEIN_RECEP_F3_4"/>
    <property type="match status" value="1"/>
</dbReference>
<keyword evidence="5" id="KW-0325">Glycoprotein</keyword>
<dbReference type="InterPro" id="IPR017978">
    <property type="entry name" value="GPCR_3_C"/>
</dbReference>
<feature type="transmembrane region" description="Helical" evidence="7">
    <location>
        <begin position="541"/>
        <end position="566"/>
    </location>
</feature>
<keyword evidence="4 7" id="KW-0472">Membrane</keyword>
<evidence type="ECO:0000256" key="7">
    <source>
        <dbReference type="SAM" id="Phobius"/>
    </source>
</evidence>
<dbReference type="GO" id="GO:0004930">
    <property type="term" value="F:G protein-coupled receptor activity"/>
    <property type="evidence" value="ECO:0007669"/>
    <property type="project" value="InterPro"/>
</dbReference>
<dbReference type="Pfam" id="PF00003">
    <property type="entry name" value="7tm_3"/>
    <property type="match status" value="1"/>
</dbReference>
<feature type="transmembrane region" description="Helical" evidence="7">
    <location>
        <begin position="611"/>
        <end position="630"/>
    </location>
</feature>
<feature type="region of interest" description="Disordered" evidence="6">
    <location>
        <begin position="817"/>
        <end position="945"/>
    </location>
</feature>
<keyword evidence="2 7" id="KW-0812">Transmembrane</keyword>
<organism evidence="10">
    <name type="scientific">Amphora coffeiformis</name>
    <dbReference type="NCBI Taxonomy" id="265554"/>
    <lineage>
        <taxon>Eukaryota</taxon>
        <taxon>Sar</taxon>
        <taxon>Stramenopiles</taxon>
        <taxon>Ochrophyta</taxon>
        <taxon>Bacillariophyta</taxon>
        <taxon>Bacillariophyceae</taxon>
        <taxon>Bacillariophycidae</taxon>
        <taxon>Thalassiophysales</taxon>
        <taxon>Catenulaceae</taxon>
        <taxon>Amphora</taxon>
    </lineage>
</organism>
<feature type="signal peptide" evidence="8">
    <location>
        <begin position="1"/>
        <end position="26"/>
    </location>
</feature>
<dbReference type="AlphaFoldDB" id="A0A7S3P7Q2"/>
<protein>
    <recommendedName>
        <fullName evidence="9">G-protein coupled receptors family 3 profile domain-containing protein</fullName>
    </recommendedName>
</protein>
<feature type="transmembrane region" description="Helical" evidence="7">
    <location>
        <begin position="578"/>
        <end position="599"/>
    </location>
</feature>
<evidence type="ECO:0000256" key="6">
    <source>
        <dbReference type="SAM" id="MobiDB-lite"/>
    </source>
</evidence>
<evidence type="ECO:0000256" key="4">
    <source>
        <dbReference type="ARBA" id="ARBA00023136"/>
    </source>
</evidence>
<evidence type="ECO:0000256" key="2">
    <source>
        <dbReference type="ARBA" id="ARBA00022692"/>
    </source>
</evidence>
<keyword evidence="8" id="KW-0732">Signal</keyword>
<reference evidence="10" key="1">
    <citation type="submission" date="2021-01" db="EMBL/GenBank/DDBJ databases">
        <authorList>
            <person name="Corre E."/>
            <person name="Pelletier E."/>
            <person name="Niang G."/>
            <person name="Scheremetjew M."/>
            <person name="Finn R."/>
            <person name="Kale V."/>
            <person name="Holt S."/>
            <person name="Cochrane G."/>
            <person name="Meng A."/>
            <person name="Brown T."/>
            <person name="Cohen L."/>
        </authorList>
    </citation>
    <scope>NUCLEOTIDE SEQUENCE</scope>
    <source>
        <strain evidence="10">CCMP127</strain>
    </source>
</reference>
<evidence type="ECO:0000256" key="8">
    <source>
        <dbReference type="SAM" id="SignalP"/>
    </source>
</evidence>